<protein>
    <submittedName>
        <fullName evidence="4">Lytic murein transglycosylase</fullName>
    </submittedName>
</protein>
<dbReference type="InterPro" id="IPR008258">
    <property type="entry name" value="Transglycosylase_SLT_dom_1"/>
</dbReference>
<name>H3Z9M2_9ALTE</name>
<dbReference type="STRING" id="1129374.AJE_00115"/>
<dbReference type="Gene3D" id="1.10.530.10">
    <property type="match status" value="1"/>
</dbReference>
<dbReference type="Proteomes" id="UP000012046">
    <property type="component" value="Unassembled WGS sequence"/>
</dbReference>
<keyword evidence="2" id="KW-0472">Membrane</keyword>
<dbReference type="EMBL" id="AHTH01000001">
    <property type="protein sequence ID" value="EHR42723.1"/>
    <property type="molecule type" value="Genomic_DNA"/>
</dbReference>
<evidence type="ECO:0000256" key="1">
    <source>
        <dbReference type="ARBA" id="ARBA00007734"/>
    </source>
</evidence>
<keyword evidence="2" id="KW-1133">Transmembrane helix</keyword>
<proteinExistence type="inferred from homology"/>
<evidence type="ECO:0000313" key="5">
    <source>
        <dbReference type="Proteomes" id="UP000012046"/>
    </source>
</evidence>
<dbReference type="PANTHER" id="PTHR37423">
    <property type="entry name" value="SOLUBLE LYTIC MUREIN TRANSGLYCOSYLASE-RELATED"/>
    <property type="match status" value="1"/>
</dbReference>
<evidence type="ECO:0000313" key="4">
    <source>
        <dbReference type="EMBL" id="EHR42723.1"/>
    </source>
</evidence>
<evidence type="ECO:0000256" key="2">
    <source>
        <dbReference type="SAM" id="Phobius"/>
    </source>
</evidence>
<dbReference type="Pfam" id="PF01464">
    <property type="entry name" value="SLT"/>
    <property type="match status" value="1"/>
</dbReference>
<feature type="domain" description="Transglycosylase SLT" evidence="3">
    <location>
        <begin position="80"/>
        <end position="185"/>
    </location>
</feature>
<dbReference type="PANTHER" id="PTHR37423:SF2">
    <property type="entry name" value="MEMBRANE-BOUND LYTIC MUREIN TRANSGLYCOSYLASE C"/>
    <property type="match status" value="1"/>
</dbReference>
<sequence>MNMNKHSQIEHEEDEWAGLKQQVWIFLGALFGILLSSLLLIGGVMLLTKPANADVPDAAKAHQRTLTRTAYAHWGLDAPVATFAAQIHQESSWRIDARSPAGAEGLAQFMPATSEWFASINPRDLTIAQPYNPAWAMRAQVLYNRWLYNRITAADACNRMAFTLSAYNGGLGWVQRDQALASASGADRLVYASVAPFNAGRSAANIHENRHYVDVIINRWQPLYMQAGWGVGVCNDI</sequence>
<comment type="caution">
    <text evidence="4">The sequence shown here is derived from an EMBL/GenBank/DDBJ whole genome shotgun (WGS) entry which is preliminary data.</text>
</comment>
<dbReference type="SUPFAM" id="SSF53955">
    <property type="entry name" value="Lysozyme-like"/>
    <property type="match status" value="1"/>
</dbReference>
<gene>
    <name evidence="4" type="ORF">AJE_00115</name>
</gene>
<evidence type="ECO:0000259" key="3">
    <source>
        <dbReference type="Pfam" id="PF01464"/>
    </source>
</evidence>
<accession>H3Z9M2</accession>
<feature type="transmembrane region" description="Helical" evidence="2">
    <location>
        <begin position="23"/>
        <end position="47"/>
    </location>
</feature>
<keyword evidence="5" id="KW-1185">Reference proteome</keyword>
<reference evidence="4 5" key="1">
    <citation type="journal article" date="2012" name="J. Bacteriol.">
        <title>Genome Sequence of Extracellular-Protease-Producing Alishewanella jeotgali Isolated from Traditional Korean Fermented Seafood.</title>
        <authorList>
            <person name="Jung J."/>
            <person name="Chun J."/>
            <person name="Park W."/>
        </authorList>
    </citation>
    <scope>NUCLEOTIDE SEQUENCE [LARGE SCALE GENOMIC DNA]</scope>
    <source>
        <strain evidence="4 5">KCTC 22429</strain>
    </source>
</reference>
<dbReference type="AlphaFoldDB" id="H3Z9M2"/>
<organism evidence="4 5">
    <name type="scientific">Alishewanella jeotgali KCTC 22429</name>
    <dbReference type="NCBI Taxonomy" id="1129374"/>
    <lineage>
        <taxon>Bacteria</taxon>
        <taxon>Pseudomonadati</taxon>
        <taxon>Pseudomonadota</taxon>
        <taxon>Gammaproteobacteria</taxon>
        <taxon>Alteromonadales</taxon>
        <taxon>Alteromonadaceae</taxon>
        <taxon>Alishewanella</taxon>
    </lineage>
</organism>
<keyword evidence="2" id="KW-0812">Transmembrane</keyword>
<dbReference type="InterPro" id="IPR023346">
    <property type="entry name" value="Lysozyme-like_dom_sf"/>
</dbReference>
<comment type="similarity">
    <text evidence="1">Belongs to the transglycosylase Slt family.</text>
</comment>
<dbReference type="PATRIC" id="fig|1129374.4.peg.23"/>
<dbReference type="eggNOG" id="COG0741">
    <property type="taxonomic scope" value="Bacteria"/>
</dbReference>